<evidence type="ECO:0000256" key="7">
    <source>
        <dbReference type="ARBA" id="ARBA00022777"/>
    </source>
</evidence>
<evidence type="ECO:0000259" key="13">
    <source>
        <dbReference type="PROSITE" id="PS50146"/>
    </source>
</evidence>
<dbReference type="InterPro" id="IPR045540">
    <property type="entry name" value="YegS/DAGK_C"/>
</dbReference>
<dbReference type="InterPro" id="IPR000756">
    <property type="entry name" value="Diacylglycerol_kin_accessory"/>
</dbReference>
<gene>
    <name evidence="14" type="ORF">H4W26_001601</name>
</gene>
<proteinExistence type="inferred from homology"/>
<accession>A0ABR9J773</accession>
<dbReference type="SMART" id="SM00045">
    <property type="entry name" value="DAGKa"/>
    <property type="match status" value="1"/>
</dbReference>
<dbReference type="Gene3D" id="2.60.200.40">
    <property type="match status" value="1"/>
</dbReference>
<comment type="similarity">
    <text evidence="2">Belongs to the diacylglycerol/lipid kinase family.</text>
</comment>
<comment type="similarity">
    <text evidence="3">Belongs to the eukaryotic diacylglycerol kinase family.</text>
</comment>
<dbReference type="Pfam" id="PF19279">
    <property type="entry name" value="YegS_C"/>
    <property type="match status" value="1"/>
</dbReference>
<keyword evidence="9" id="KW-0594">Phospholipid biosynthesis</keyword>
<dbReference type="PANTHER" id="PTHR12358:SF54">
    <property type="entry name" value="SPHINGOSINE KINASE RELATED PROTEIN"/>
    <property type="match status" value="1"/>
</dbReference>
<keyword evidence="6" id="KW-0547">Nucleotide-binding</keyword>
<evidence type="ECO:0000256" key="5">
    <source>
        <dbReference type="ARBA" id="ARBA00022679"/>
    </source>
</evidence>
<evidence type="ECO:0000256" key="6">
    <source>
        <dbReference type="ARBA" id="ARBA00022741"/>
    </source>
</evidence>
<evidence type="ECO:0000313" key="15">
    <source>
        <dbReference type="Proteomes" id="UP000636579"/>
    </source>
</evidence>
<keyword evidence="12" id="KW-0812">Transmembrane</keyword>
<dbReference type="InterPro" id="IPR050187">
    <property type="entry name" value="Lipid_Phosphate_FormReg"/>
</dbReference>
<keyword evidence="12" id="KW-1133">Transmembrane helix</keyword>
<evidence type="ECO:0000256" key="10">
    <source>
        <dbReference type="ARBA" id="ARBA00023264"/>
    </source>
</evidence>
<keyword evidence="5" id="KW-0808">Transferase</keyword>
<evidence type="ECO:0000256" key="4">
    <source>
        <dbReference type="ARBA" id="ARBA00012133"/>
    </source>
</evidence>
<reference evidence="14 15" key="1">
    <citation type="submission" date="2020-10" db="EMBL/GenBank/DDBJ databases">
        <title>Sequencing the genomes of 1000 actinobacteria strains.</title>
        <authorList>
            <person name="Klenk H.-P."/>
        </authorList>
    </citation>
    <scope>NUCLEOTIDE SEQUENCE [LARGE SCALE GENOMIC DNA]</scope>
    <source>
        <strain evidence="14 15">DSM 15474</strain>
    </source>
</reference>
<dbReference type="PROSITE" id="PS50146">
    <property type="entry name" value="DAGK"/>
    <property type="match status" value="1"/>
</dbReference>
<keyword evidence="10" id="KW-1208">Phospholipid metabolism</keyword>
<feature type="transmembrane region" description="Helical" evidence="12">
    <location>
        <begin position="6"/>
        <end position="29"/>
    </location>
</feature>
<dbReference type="Proteomes" id="UP000636579">
    <property type="component" value="Unassembled WGS sequence"/>
</dbReference>
<organism evidence="14 15">
    <name type="scientific">Nesterenkonia halotolerans</name>
    <dbReference type="NCBI Taxonomy" id="225325"/>
    <lineage>
        <taxon>Bacteria</taxon>
        <taxon>Bacillati</taxon>
        <taxon>Actinomycetota</taxon>
        <taxon>Actinomycetes</taxon>
        <taxon>Micrococcales</taxon>
        <taxon>Micrococcaceae</taxon>
        <taxon>Nesterenkonia</taxon>
    </lineage>
</organism>
<protein>
    <recommendedName>
        <fullName evidence="4">diacylglycerol kinase (ATP)</fullName>
        <ecNumber evidence="4">2.7.1.107</ecNumber>
    </recommendedName>
</protein>
<dbReference type="Gene3D" id="3.40.50.10330">
    <property type="entry name" value="Probable inorganic polyphosphate/atp-NAD kinase, domain 1"/>
    <property type="match status" value="1"/>
</dbReference>
<dbReference type="EC" id="2.7.1.107" evidence="4"/>
<dbReference type="EMBL" id="JADBEE010000001">
    <property type="protein sequence ID" value="MBE1514846.1"/>
    <property type="molecule type" value="Genomic_DNA"/>
</dbReference>
<evidence type="ECO:0000256" key="11">
    <source>
        <dbReference type="SAM" id="MobiDB-lite"/>
    </source>
</evidence>
<dbReference type="GO" id="GO:0016301">
    <property type="term" value="F:kinase activity"/>
    <property type="evidence" value="ECO:0007669"/>
    <property type="project" value="UniProtKB-KW"/>
</dbReference>
<evidence type="ECO:0000313" key="14">
    <source>
        <dbReference type="EMBL" id="MBE1514846.1"/>
    </source>
</evidence>
<comment type="cofactor">
    <cofactor evidence="1">
        <name>Mg(2+)</name>
        <dbReference type="ChEBI" id="CHEBI:18420"/>
    </cofactor>
</comment>
<feature type="domain" description="DAGKc" evidence="13">
    <location>
        <begin position="58"/>
        <end position="188"/>
    </location>
</feature>
<dbReference type="PANTHER" id="PTHR12358">
    <property type="entry name" value="SPHINGOSINE KINASE"/>
    <property type="match status" value="1"/>
</dbReference>
<dbReference type="InterPro" id="IPR017438">
    <property type="entry name" value="ATP-NAD_kinase_N"/>
</dbReference>
<evidence type="ECO:0000256" key="8">
    <source>
        <dbReference type="ARBA" id="ARBA00022840"/>
    </source>
</evidence>
<name>A0ABR9J773_9MICC</name>
<sequence>MTNDALSTLLWFALAAAALLLIAVIWLSVSHHRLRRSNAALERERERSNTHYSPSEHAPGRLVAVVVNTTKDSSDDVVRQIHSTCSRAGMPAPLVMASSAEDPGHVMTRRALEAGAAVVVAAGGDGTVRAVAAELAGTETALGIVPLGTGNLFARNIGLPYQDLHACVDEAIHGRSHRVDTLDLVLERVGGRTEEEISLVIAGGGLDAEVMGDTREALKQRAGWLAYGEAGLRHIMGARSSVTVQLDDGEAQTHKVRSVLLANCGSLQAGMLLVPSAEFDDGHMDAVLFTPRHALDWVRIMAKTVTRFAADIPVMTVRQAKQARITMAEPMPFQIDGDAVGEVISVSGTVHAHALKVNGVTVRGVQELHDENTEAEDEVSIESSTTEEAAGDSGLTEAKVTKEPTS</sequence>
<dbReference type="InterPro" id="IPR016064">
    <property type="entry name" value="NAD/diacylglycerol_kinase_sf"/>
</dbReference>
<keyword evidence="7 14" id="KW-0418">Kinase</keyword>
<comment type="caution">
    <text evidence="14">The sequence shown here is derived from an EMBL/GenBank/DDBJ whole genome shotgun (WGS) entry which is preliminary data.</text>
</comment>
<keyword evidence="8" id="KW-0067">ATP-binding</keyword>
<feature type="region of interest" description="Disordered" evidence="11">
    <location>
        <begin position="370"/>
        <end position="406"/>
    </location>
</feature>
<evidence type="ECO:0000256" key="12">
    <source>
        <dbReference type="SAM" id="Phobius"/>
    </source>
</evidence>
<keyword evidence="15" id="KW-1185">Reference proteome</keyword>
<evidence type="ECO:0000256" key="3">
    <source>
        <dbReference type="ARBA" id="ARBA00009280"/>
    </source>
</evidence>
<keyword evidence="9" id="KW-0443">Lipid metabolism</keyword>
<dbReference type="RefSeq" id="WP_192591550.1">
    <property type="nucleotide sequence ID" value="NZ_JADBEE010000001.1"/>
</dbReference>
<dbReference type="SUPFAM" id="SSF111331">
    <property type="entry name" value="NAD kinase/diacylglycerol kinase-like"/>
    <property type="match status" value="1"/>
</dbReference>
<keyword evidence="9" id="KW-0444">Lipid biosynthesis</keyword>
<evidence type="ECO:0000256" key="9">
    <source>
        <dbReference type="ARBA" id="ARBA00023209"/>
    </source>
</evidence>
<evidence type="ECO:0000256" key="1">
    <source>
        <dbReference type="ARBA" id="ARBA00001946"/>
    </source>
</evidence>
<dbReference type="SMART" id="SM00046">
    <property type="entry name" value="DAGKc"/>
    <property type="match status" value="1"/>
</dbReference>
<dbReference type="Pfam" id="PF00781">
    <property type="entry name" value="DAGK_cat"/>
    <property type="match status" value="1"/>
</dbReference>
<evidence type="ECO:0000256" key="2">
    <source>
        <dbReference type="ARBA" id="ARBA00005983"/>
    </source>
</evidence>
<dbReference type="InterPro" id="IPR001206">
    <property type="entry name" value="Diacylglycerol_kinase_cat_dom"/>
</dbReference>
<keyword evidence="12" id="KW-0472">Membrane</keyword>